<dbReference type="GO" id="GO:0004671">
    <property type="term" value="F:protein C-terminal S-isoprenylcysteine carboxyl O-methyltransferase activity"/>
    <property type="evidence" value="ECO:0007669"/>
    <property type="project" value="InterPro"/>
</dbReference>
<evidence type="ECO:0000256" key="5">
    <source>
        <dbReference type="SAM" id="Phobius"/>
    </source>
</evidence>
<dbReference type="Gene3D" id="1.20.120.1630">
    <property type="match status" value="1"/>
</dbReference>
<keyword evidence="2 5" id="KW-0812">Transmembrane</keyword>
<evidence type="ECO:0000256" key="1">
    <source>
        <dbReference type="ARBA" id="ARBA00004141"/>
    </source>
</evidence>
<dbReference type="Proteomes" id="UP000041827">
    <property type="component" value="Unassembled WGS sequence"/>
</dbReference>
<gene>
    <name evidence="6" type="ORF">ERS021757_01483</name>
</gene>
<dbReference type="InterPro" id="IPR007269">
    <property type="entry name" value="ICMT_MeTrfase"/>
</dbReference>
<dbReference type="RefSeq" id="WP_050252578.1">
    <property type="nucleotide sequence ID" value="NZ_CMJT01000013.1"/>
</dbReference>
<feature type="transmembrane region" description="Helical" evidence="5">
    <location>
        <begin position="128"/>
        <end position="153"/>
    </location>
</feature>
<evidence type="ECO:0000256" key="2">
    <source>
        <dbReference type="ARBA" id="ARBA00022692"/>
    </source>
</evidence>
<accession>A0A0T8UBU4</accession>
<evidence type="ECO:0000256" key="4">
    <source>
        <dbReference type="ARBA" id="ARBA00023136"/>
    </source>
</evidence>
<protein>
    <submittedName>
        <fullName evidence="6">Membrane protein</fullName>
    </submittedName>
</protein>
<dbReference type="PANTHER" id="PTHR43847">
    <property type="entry name" value="BLL3993 PROTEIN"/>
    <property type="match status" value="1"/>
</dbReference>
<reference evidence="7" key="1">
    <citation type="submission" date="2015-03" db="EMBL/GenBank/DDBJ databases">
        <authorList>
            <consortium name="Pathogen Informatics"/>
        </authorList>
    </citation>
    <scope>NUCLEOTIDE SEQUENCE [LARGE SCALE GENOMIC DNA]</scope>
    <source>
        <strain evidence="7">SMRU2248</strain>
    </source>
</reference>
<dbReference type="GO" id="GO:0016020">
    <property type="term" value="C:membrane"/>
    <property type="evidence" value="ECO:0007669"/>
    <property type="project" value="UniProtKB-SubCell"/>
</dbReference>
<evidence type="ECO:0000313" key="7">
    <source>
        <dbReference type="Proteomes" id="UP000041827"/>
    </source>
</evidence>
<comment type="subcellular location">
    <subcellularLocation>
        <location evidence="1">Membrane</location>
        <topology evidence="1">Multi-pass membrane protein</topology>
    </subcellularLocation>
</comment>
<dbReference type="Pfam" id="PF04140">
    <property type="entry name" value="ICMT"/>
    <property type="match status" value="1"/>
</dbReference>
<keyword evidence="4 5" id="KW-0472">Membrane</keyword>
<keyword evidence="3 5" id="KW-1133">Transmembrane helix</keyword>
<evidence type="ECO:0000256" key="3">
    <source>
        <dbReference type="ARBA" id="ARBA00022989"/>
    </source>
</evidence>
<sequence>MIAIIIICVFLIRLLFLKKSIANEKRLRRDGGREFGIKNTKRLTLVHIVFYLACFMEALVYRPSFNMMSVVGLVLLIFSMLMLLLVIHLLGDIWTVKLMLAPNHKFVDHVLFRTVKHPNYFLNILPELIGLTLLSHAYMTFVLVFPAYAVILYRRIAEEEKLLHEVIIPNGSIKR</sequence>
<name>A0A0T8UBU4_9STRE</name>
<organism evidence="6 7">
    <name type="scientific">Streptococcus pseudopneumoniae</name>
    <dbReference type="NCBI Taxonomy" id="257758"/>
    <lineage>
        <taxon>Bacteria</taxon>
        <taxon>Bacillati</taxon>
        <taxon>Bacillota</taxon>
        <taxon>Bacilli</taxon>
        <taxon>Lactobacillales</taxon>
        <taxon>Streptococcaceae</taxon>
        <taxon>Streptococcus</taxon>
    </lineage>
</organism>
<dbReference type="AlphaFoldDB" id="A0A0T8UBU4"/>
<evidence type="ECO:0000313" key="6">
    <source>
        <dbReference type="EMBL" id="CKB06853.1"/>
    </source>
</evidence>
<dbReference type="PANTHER" id="PTHR43847:SF1">
    <property type="entry name" value="BLL3993 PROTEIN"/>
    <property type="match status" value="1"/>
</dbReference>
<dbReference type="InterPro" id="IPR052527">
    <property type="entry name" value="Metal_cation-efflux_comp"/>
</dbReference>
<feature type="transmembrane region" description="Helical" evidence="5">
    <location>
        <begin position="42"/>
        <end position="61"/>
    </location>
</feature>
<proteinExistence type="predicted"/>
<dbReference type="EMBL" id="CMJT01000013">
    <property type="protein sequence ID" value="CKB06853.1"/>
    <property type="molecule type" value="Genomic_DNA"/>
</dbReference>
<feature type="transmembrane region" description="Helical" evidence="5">
    <location>
        <begin position="68"/>
        <end position="90"/>
    </location>
</feature>